<dbReference type="Proteomes" id="UP000756921">
    <property type="component" value="Unassembled WGS sequence"/>
</dbReference>
<proteinExistence type="predicted"/>
<accession>A0A9P6GEZ0</accession>
<keyword evidence="3" id="KW-1185">Reference proteome</keyword>
<dbReference type="AlphaFoldDB" id="A0A9P6GEZ0"/>
<evidence type="ECO:0000256" key="1">
    <source>
        <dbReference type="SAM" id="MobiDB-lite"/>
    </source>
</evidence>
<feature type="compositionally biased region" description="Acidic residues" evidence="1">
    <location>
        <begin position="261"/>
        <end position="285"/>
    </location>
</feature>
<comment type="caution">
    <text evidence="2">The sequence shown here is derived from an EMBL/GenBank/DDBJ whole genome shotgun (WGS) entry which is preliminary data.</text>
</comment>
<feature type="region of interest" description="Disordered" evidence="1">
    <location>
        <begin position="247"/>
        <end position="303"/>
    </location>
</feature>
<evidence type="ECO:0000313" key="3">
    <source>
        <dbReference type="Proteomes" id="UP000756921"/>
    </source>
</evidence>
<protein>
    <submittedName>
        <fullName evidence="2">Uncharacterized protein</fullName>
    </submittedName>
</protein>
<gene>
    <name evidence="2" type="ORF">PMIN01_08616</name>
</gene>
<feature type="compositionally biased region" description="Acidic residues" evidence="1">
    <location>
        <begin position="293"/>
        <end position="303"/>
    </location>
</feature>
<evidence type="ECO:0000313" key="2">
    <source>
        <dbReference type="EMBL" id="KAF9732934.1"/>
    </source>
</evidence>
<dbReference type="EMBL" id="WJXW01000009">
    <property type="protein sequence ID" value="KAF9732934.1"/>
    <property type="molecule type" value="Genomic_DNA"/>
</dbReference>
<reference evidence="2" key="1">
    <citation type="journal article" date="2020" name="Mol. Plant Microbe Interact.">
        <title>Genome Sequence of the Biocontrol Agent Coniothyrium minitans strain Conio (IMI 134523).</title>
        <authorList>
            <person name="Patel D."/>
            <person name="Shittu T.A."/>
            <person name="Baroncelli R."/>
            <person name="Muthumeenakshi S."/>
            <person name="Osborne T.H."/>
            <person name="Janganan T.K."/>
            <person name="Sreenivasaprasad S."/>
        </authorList>
    </citation>
    <scope>NUCLEOTIDE SEQUENCE</scope>
    <source>
        <strain evidence="2">Conio</strain>
    </source>
</reference>
<name>A0A9P6GEZ0_9PLEO</name>
<sequence length="303" mass="34525">MVEVYRGLRALIESKENERENGREIMRIGDNLLGLTHAGVSFEEFKKLEEKDHPTYKLDDHGYLVIEISPQALKAMSSSSEDFYLTIVVPDIPTKPPVPQRNAEFTEENLAKNPSLAALIMRKQPQYEVQKSCEYQRALDAGEHGRLPPWKDIPKGNPAKLTPRKTAMDLKIESLGQKRKAREDKILEDPHSLKKLRAEKEENEQLLNLPHKYYTQLGEEDQPLKVYCPNGCILWAFSDNAKKKLEDMQRKTEEGDKATDQEDGQATDDWLDDLFEEEAKTDEEVDIGKGTEIDEGGITDGVD</sequence>
<organism evidence="2 3">
    <name type="scientific">Paraphaeosphaeria minitans</name>
    <dbReference type="NCBI Taxonomy" id="565426"/>
    <lineage>
        <taxon>Eukaryota</taxon>
        <taxon>Fungi</taxon>
        <taxon>Dikarya</taxon>
        <taxon>Ascomycota</taxon>
        <taxon>Pezizomycotina</taxon>
        <taxon>Dothideomycetes</taxon>
        <taxon>Pleosporomycetidae</taxon>
        <taxon>Pleosporales</taxon>
        <taxon>Massarineae</taxon>
        <taxon>Didymosphaeriaceae</taxon>
        <taxon>Paraphaeosphaeria</taxon>
    </lineage>
</organism>
<feature type="compositionally biased region" description="Basic and acidic residues" evidence="1">
    <location>
        <begin position="247"/>
        <end position="260"/>
    </location>
</feature>